<protein>
    <recommendedName>
        <fullName evidence="10">Retinoid-inducible serine carboxypeptidase</fullName>
    </recommendedName>
    <alternativeName>
        <fullName evidence="11">Serine carboxypeptidase 1</fullName>
    </alternativeName>
</protein>
<evidence type="ECO:0000256" key="3">
    <source>
        <dbReference type="ARBA" id="ARBA00022525"/>
    </source>
</evidence>
<name>A0AAW1JWX1_POPJA</name>
<dbReference type="GO" id="GO:0006508">
    <property type="term" value="P:proteolysis"/>
    <property type="evidence" value="ECO:0007669"/>
    <property type="project" value="UniProtKB-KW"/>
</dbReference>
<dbReference type="GO" id="GO:0005576">
    <property type="term" value="C:extracellular region"/>
    <property type="evidence" value="ECO:0007669"/>
    <property type="project" value="UniProtKB-SubCell"/>
</dbReference>
<evidence type="ECO:0000256" key="7">
    <source>
        <dbReference type="ARBA" id="ARBA00022801"/>
    </source>
</evidence>
<keyword evidence="5" id="KW-0645">Protease</keyword>
<dbReference type="EMBL" id="JASPKY010000311">
    <property type="protein sequence ID" value="KAK9709348.1"/>
    <property type="molecule type" value="Genomic_DNA"/>
</dbReference>
<dbReference type="InterPro" id="IPR029058">
    <property type="entry name" value="AB_hydrolase_fold"/>
</dbReference>
<evidence type="ECO:0000256" key="4">
    <source>
        <dbReference type="ARBA" id="ARBA00022645"/>
    </source>
</evidence>
<evidence type="ECO:0000256" key="12">
    <source>
        <dbReference type="SAM" id="SignalP"/>
    </source>
</evidence>
<evidence type="ECO:0000256" key="10">
    <source>
        <dbReference type="ARBA" id="ARBA00070242"/>
    </source>
</evidence>
<accession>A0AAW1JWX1</accession>
<proteinExistence type="inferred from homology"/>
<sequence>MKLLALVILTLLARSQARQGFGTEEQDWGYVTVRPGAHMFWWLYFTTATENYGERPLVVWLQGGPGASSTGYGNFAELGPLDLDLNPRDHTWTKDVNVLFVDNPVGTGFSYAESTAQLTTTNRQIAEDFVELMRGFYTEHPEFVNSPFYILSQSYGGKMAIEMGQVLDEAIKAGTIESNFIGVGLGDPWVDPVTLVLEWAPYLLAVGAVDQAGHDAVAAAALRTKELFDQGQYAQSTSQWATTEYVIMREAHNIDFYDILKPIPASGARTSGARSIHTLGQLAKPQARDEEDEKLDIIMTAVKEALGLNVTWGAQSGAVFNTLRTDFMKNVTAVTQDVLDNTDIKVAVYNGQLDLIVGTPGIVIWLDNLEWKGTAEWAVASRPAIAVNGINEGYEKIVGNLAMFWVNRAGHMVPAHNPAAMDHILRWLTNDYDGTVRRT</sequence>
<comment type="similarity">
    <text evidence="2">Belongs to the peptidase S10 family.</text>
</comment>
<keyword evidence="6 12" id="KW-0732">Signal</keyword>
<evidence type="ECO:0000313" key="13">
    <source>
        <dbReference type="EMBL" id="KAK9709348.1"/>
    </source>
</evidence>
<organism evidence="13 14">
    <name type="scientific">Popillia japonica</name>
    <name type="common">Japanese beetle</name>
    <dbReference type="NCBI Taxonomy" id="7064"/>
    <lineage>
        <taxon>Eukaryota</taxon>
        <taxon>Metazoa</taxon>
        <taxon>Ecdysozoa</taxon>
        <taxon>Arthropoda</taxon>
        <taxon>Hexapoda</taxon>
        <taxon>Insecta</taxon>
        <taxon>Pterygota</taxon>
        <taxon>Neoptera</taxon>
        <taxon>Endopterygota</taxon>
        <taxon>Coleoptera</taxon>
        <taxon>Polyphaga</taxon>
        <taxon>Scarabaeiformia</taxon>
        <taxon>Scarabaeidae</taxon>
        <taxon>Rutelinae</taxon>
        <taxon>Popillia</taxon>
    </lineage>
</organism>
<comment type="function">
    <text evidence="9">May be involved in vascular wall and kidney homeostasis.</text>
</comment>
<feature type="signal peptide" evidence="12">
    <location>
        <begin position="1"/>
        <end position="17"/>
    </location>
</feature>
<dbReference type="PRINTS" id="PR00724">
    <property type="entry name" value="CRBOXYPTASEC"/>
</dbReference>
<dbReference type="Gene3D" id="3.40.50.1820">
    <property type="entry name" value="alpha/beta hydrolase"/>
    <property type="match status" value="1"/>
</dbReference>
<evidence type="ECO:0000256" key="11">
    <source>
        <dbReference type="ARBA" id="ARBA00077736"/>
    </source>
</evidence>
<keyword evidence="3" id="KW-0964">Secreted</keyword>
<dbReference type="Proteomes" id="UP001458880">
    <property type="component" value="Unassembled WGS sequence"/>
</dbReference>
<dbReference type="GO" id="GO:0004185">
    <property type="term" value="F:serine-type carboxypeptidase activity"/>
    <property type="evidence" value="ECO:0007669"/>
    <property type="project" value="InterPro"/>
</dbReference>
<evidence type="ECO:0000313" key="14">
    <source>
        <dbReference type="Proteomes" id="UP001458880"/>
    </source>
</evidence>
<keyword evidence="7" id="KW-0378">Hydrolase</keyword>
<gene>
    <name evidence="13" type="ORF">QE152_g26668</name>
</gene>
<evidence type="ECO:0000256" key="9">
    <source>
        <dbReference type="ARBA" id="ARBA00055847"/>
    </source>
</evidence>
<dbReference type="PANTHER" id="PTHR11802">
    <property type="entry name" value="SERINE PROTEASE FAMILY S10 SERINE CARBOXYPEPTIDASE"/>
    <property type="match status" value="1"/>
</dbReference>
<keyword evidence="14" id="KW-1185">Reference proteome</keyword>
<dbReference type="AlphaFoldDB" id="A0AAW1JWX1"/>
<dbReference type="PANTHER" id="PTHR11802:SF3">
    <property type="entry name" value="RETINOID-INDUCIBLE SERINE CARBOXYPEPTIDASE"/>
    <property type="match status" value="1"/>
</dbReference>
<evidence type="ECO:0000256" key="6">
    <source>
        <dbReference type="ARBA" id="ARBA00022729"/>
    </source>
</evidence>
<dbReference type="SUPFAM" id="SSF53474">
    <property type="entry name" value="alpha/beta-Hydrolases"/>
    <property type="match status" value="1"/>
</dbReference>
<comment type="caution">
    <text evidence="13">The sequence shown here is derived from an EMBL/GenBank/DDBJ whole genome shotgun (WGS) entry which is preliminary data.</text>
</comment>
<dbReference type="Pfam" id="PF00450">
    <property type="entry name" value="Peptidase_S10"/>
    <property type="match status" value="1"/>
</dbReference>
<feature type="chain" id="PRO_5043519803" description="Retinoid-inducible serine carboxypeptidase" evidence="12">
    <location>
        <begin position="18"/>
        <end position="439"/>
    </location>
</feature>
<comment type="subcellular location">
    <subcellularLocation>
        <location evidence="1">Secreted</location>
    </subcellularLocation>
</comment>
<reference evidence="13 14" key="1">
    <citation type="journal article" date="2024" name="BMC Genomics">
        <title>De novo assembly and annotation of Popillia japonica's genome with initial clues to its potential as an invasive pest.</title>
        <authorList>
            <person name="Cucini C."/>
            <person name="Boschi S."/>
            <person name="Funari R."/>
            <person name="Cardaioli E."/>
            <person name="Iannotti N."/>
            <person name="Marturano G."/>
            <person name="Paoli F."/>
            <person name="Bruttini M."/>
            <person name="Carapelli A."/>
            <person name="Frati F."/>
            <person name="Nardi F."/>
        </authorList>
    </citation>
    <scope>NUCLEOTIDE SEQUENCE [LARGE SCALE GENOMIC DNA]</scope>
    <source>
        <strain evidence="13">DMR45628</strain>
    </source>
</reference>
<evidence type="ECO:0000256" key="8">
    <source>
        <dbReference type="ARBA" id="ARBA00023180"/>
    </source>
</evidence>
<evidence type="ECO:0000256" key="1">
    <source>
        <dbReference type="ARBA" id="ARBA00004613"/>
    </source>
</evidence>
<keyword evidence="4 13" id="KW-0121">Carboxypeptidase</keyword>
<evidence type="ECO:0000256" key="5">
    <source>
        <dbReference type="ARBA" id="ARBA00022670"/>
    </source>
</evidence>
<dbReference type="FunFam" id="3.40.50.1820:FF:000075">
    <property type="entry name" value="Carboxypeptidase"/>
    <property type="match status" value="1"/>
</dbReference>
<dbReference type="InterPro" id="IPR001563">
    <property type="entry name" value="Peptidase_S10"/>
</dbReference>
<keyword evidence="8" id="KW-0325">Glycoprotein</keyword>
<evidence type="ECO:0000256" key="2">
    <source>
        <dbReference type="ARBA" id="ARBA00009431"/>
    </source>
</evidence>